<name>A0A8H4L5Y5_9HYPO</name>
<feature type="non-terminal residue" evidence="2">
    <location>
        <position position="75"/>
    </location>
</feature>
<reference evidence="2 3" key="1">
    <citation type="submission" date="2020-01" db="EMBL/GenBank/DDBJ databases">
        <title>Identification and distribution of gene clusters putatively required for synthesis of sphingolipid metabolism inhibitors in phylogenetically diverse species of the filamentous fungus Fusarium.</title>
        <authorList>
            <person name="Kim H.-S."/>
            <person name="Busman M."/>
            <person name="Brown D.W."/>
            <person name="Divon H."/>
            <person name="Uhlig S."/>
            <person name="Proctor R.H."/>
        </authorList>
    </citation>
    <scope>NUCLEOTIDE SEQUENCE [LARGE SCALE GENOMIC DNA]</scope>
    <source>
        <strain evidence="2 3">NRRL 20459</strain>
    </source>
</reference>
<proteinExistence type="predicted"/>
<sequence length="75" mass="8417">SGVGNTPLRNHIDDVRYRSIIMGQEVKKALKESGEALEASGGVLGLDKPQDPITEKRKERSEGQRETTNKRQRKE</sequence>
<dbReference type="EMBL" id="JAADYS010001568">
    <property type="protein sequence ID" value="KAF4462222.1"/>
    <property type="molecule type" value="Genomic_DNA"/>
</dbReference>
<keyword evidence="3" id="KW-1185">Reference proteome</keyword>
<evidence type="ECO:0000313" key="2">
    <source>
        <dbReference type="EMBL" id="KAF4462222.1"/>
    </source>
</evidence>
<comment type="caution">
    <text evidence="2">The sequence shown here is derived from an EMBL/GenBank/DDBJ whole genome shotgun (WGS) entry which is preliminary data.</text>
</comment>
<feature type="compositionally biased region" description="Basic and acidic residues" evidence="1">
    <location>
        <begin position="48"/>
        <end position="75"/>
    </location>
</feature>
<evidence type="ECO:0000313" key="3">
    <source>
        <dbReference type="Proteomes" id="UP000554235"/>
    </source>
</evidence>
<accession>A0A8H4L5Y5</accession>
<dbReference type="AlphaFoldDB" id="A0A8H4L5Y5"/>
<gene>
    <name evidence="2" type="ORF">FALBO_10963</name>
</gene>
<feature type="region of interest" description="Disordered" evidence="1">
    <location>
        <begin position="37"/>
        <end position="75"/>
    </location>
</feature>
<protein>
    <submittedName>
        <fullName evidence="2">Uncharacterized protein</fullName>
    </submittedName>
</protein>
<dbReference type="Proteomes" id="UP000554235">
    <property type="component" value="Unassembled WGS sequence"/>
</dbReference>
<feature type="non-terminal residue" evidence="2">
    <location>
        <position position="1"/>
    </location>
</feature>
<organism evidence="2 3">
    <name type="scientific">Fusarium albosuccineum</name>
    <dbReference type="NCBI Taxonomy" id="1237068"/>
    <lineage>
        <taxon>Eukaryota</taxon>
        <taxon>Fungi</taxon>
        <taxon>Dikarya</taxon>
        <taxon>Ascomycota</taxon>
        <taxon>Pezizomycotina</taxon>
        <taxon>Sordariomycetes</taxon>
        <taxon>Hypocreomycetidae</taxon>
        <taxon>Hypocreales</taxon>
        <taxon>Nectriaceae</taxon>
        <taxon>Fusarium</taxon>
        <taxon>Fusarium decemcellulare species complex</taxon>
    </lineage>
</organism>
<evidence type="ECO:0000256" key="1">
    <source>
        <dbReference type="SAM" id="MobiDB-lite"/>
    </source>
</evidence>